<protein>
    <submittedName>
        <fullName evidence="2">Uncharacterized protein</fullName>
    </submittedName>
</protein>
<dbReference type="AlphaFoldDB" id="A0A2I3G9A4"/>
<evidence type="ECO:0000256" key="1">
    <source>
        <dbReference type="SAM" id="MobiDB-lite"/>
    </source>
</evidence>
<proteinExistence type="predicted"/>
<reference evidence="2 3" key="1">
    <citation type="submission" date="2012-10" db="EMBL/GenBank/DDBJ databases">
        <authorList>
            <consortium name="Gibbon Genome Sequencing Consortium"/>
        </authorList>
    </citation>
    <scope>NUCLEOTIDE SEQUENCE [LARGE SCALE GENOMIC DNA]</scope>
</reference>
<dbReference type="InParanoid" id="A0A2I3G9A4"/>
<organism evidence="2 3">
    <name type="scientific">Nomascus leucogenys</name>
    <name type="common">Northern white-cheeked gibbon</name>
    <name type="synonym">Hylobates leucogenys</name>
    <dbReference type="NCBI Taxonomy" id="61853"/>
    <lineage>
        <taxon>Eukaryota</taxon>
        <taxon>Metazoa</taxon>
        <taxon>Chordata</taxon>
        <taxon>Craniata</taxon>
        <taxon>Vertebrata</taxon>
        <taxon>Euteleostomi</taxon>
        <taxon>Mammalia</taxon>
        <taxon>Eutheria</taxon>
        <taxon>Euarchontoglires</taxon>
        <taxon>Primates</taxon>
        <taxon>Haplorrhini</taxon>
        <taxon>Catarrhini</taxon>
        <taxon>Hylobatidae</taxon>
        <taxon>Nomascus</taxon>
    </lineage>
</organism>
<evidence type="ECO:0000313" key="2">
    <source>
        <dbReference type="Ensembl" id="ENSNLEP00000027870.1"/>
    </source>
</evidence>
<dbReference type="OMA" id="DHTDLPH"/>
<dbReference type="Ensembl" id="ENSNLET00000047109.1">
    <property type="protein sequence ID" value="ENSNLEP00000027870.1"/>
    <property type="gene ID" value="ENSNLEG00000032084.1"/>
</dbReference>
<sequence>QVTSFNASVPHLSNGGNHTDLPQRGVVVKHCKSKMSRVLCGGCLDTQALVLTELSPRLGVLTDLANSLSPTPHQSC</sequence>
<dbReference type="Proteomes" id="UP000001073">
    <property type="component" value="Chromosome 7b"/>
</dbReference>
<keyword evidence="3" id="KW-1185">Reference proteome</keyword>
<evidence type="ECO:0000313" key="3">
    <source>
        <dbReference type="Proteomes" id="UP000001073"/>
    </source>
</evidence>
<reference evidence="2" key="2">
    <citation type="submission" date="2025-08" db="UniProtKB">
        <authorList>
            <consortium name="Ensembl"/>
        </authorList>
    </citation>
    <scope>IDENTIFICATION</scope>
</reference>
<accession>A0A2I3G9A4</accession>
<name>A0A2I3G9A4_NOMLE</name>
<dbReference type="EMBL" id="ADFV01106338">
    <property type="status" value="NOT_ANNOTATED_CDS"/>
    <property type="molecule type" value="Genomic_DNA"/>
</dbReference>
<feature type="region of interest" description="Disordered" evidence="1">
    <location>
        <begin position="1"/>
        <end position="20"/>
    </location>
</feature>
<reference evidence="2" key="3">
    <citation type="submission" date="2025-09" db="UniProtKB">
        <authorList>
            <consortium name="Ensembl"/>
        </authorList>
    </citation>
    <scope>IDENTIFICATION</scope>
</reference>
<dbReference type="GeneTree" id="ENSGT00860000136117"/>